<dbReference type="Proteomes" id="UP000183042">
    <property type="component" value="Unassembled WGS sequence"/>
</dbReference>
<evidence type="ECO:0000313" key="2">
    <source>
        <dbReference type="EMBL" id="SDO57744.1"/>
    </source>
</evidence>
<keyword evidence="1" id="KW-0812">Transmembrane</keyword>
<feature type="transmembrane region" description="Helical" evidence="1">
    <location>
        <begin position="6"/>
        <end position="23"/>
    </location>
</feature>
<evidence type="ECO:0000313" key="3">
    <source>
        <dbReference type="Proteomes" id="UP000183042"/>
    </source>
</evidence>
<keyword evidence="1" id="KW-0472">Membrane</keyword>
<organism evidence="2 3">
    <name type="scientific">Pseudomonas congelans</name>
    <dbReference type="NCBI Taxonomy" id="200452"/>
    <lineage>
        <taxon>Bacteria</taxon>
        <taxon>Pseudomonadati</taxon>
        <taxon>Pseudomonadota</taxon>
        <taxon>Gammaproteobacteria</taxon>
        <taxon>Pseudomonadales</taxon>
        <taxon>Pseudomonadaceae</taxon>
        <taxon>Pseudomonas</taxon>
    </lineage>
</organism>
<evidence type="ECO:0000256" key="1">
    <source>
        <dbReference type="SAM" id="Phobius"/>
    </source>
</evidence>
<proteinExistence type="predicted"/>
<protein>
    <submittedName>
        <fullName evidence="2">Uncharacterized protein</fullName>
    </submittedName>
</protein>
<name>A0A1H0KP40_9PSED</name>
<keyword evidence="1" id="KW-1133">Transmembrane helix</keyword>
<gene>
    <name evidence="2" type="ORF">SAMN05216596_101825</name>
</gene>
<sequence length="46" mass="5131">MCTFLNTLVILSYNLTLFSLLAIERAALYARLLLVRLETNAMGANV</sequence>
<comment type="caution">
    <text evidence="2">The sequence shown here is derived from an EMBL/GenBank/DDBJ whole genome shotgun (WGS) entry which is preliminary data.</text>
</comment>
<dbReference type="EMBL" id="FNJH01000001">
    <property type="protein sequence ID" value="SDO57744.1"/>
    <property type="molecule type" value="Genomic_DNA"/>
</dbReference>
<accession>A0A1H0KP40</accession>
<keyword evidence="3" id="KW-1185">Reference proteome</keyword>
<reference evidence="2 3" key="1">
    <citation type="submission" date="2016-10" db="EMBL/GenBank/DDBJ databases">
        <authorList>
            <person name="Varghese N."/>
            <person name="Submissions S."/>
        </authorList>
    </citation>
    <scope>NUCLEOTIDE SEQUENCE [LARGE SCALE GENOMIC DNA]</scope>
    <source>
        <strain evidence="2 3">DSM 14939</strain>
    </source>
</reference>